<evidence type="ECO:0000313" key="2">
    <source>
        <dbReference type="EMBL" id="TNN54434.1"/>
    </source>
</evidence>
<proteinExistence type="predicted"/>
<name>A0A4Z2GNV7_9TELE</name>
<reference evidence="2 3" key="1">
    <citation type="submission" date="2019-03" db="EMBL/GenBank/DDBJ databases">
        <title>First draft genome of Liparis tanakae, snailfish: a comprehensive survey of snailfish specific genes.</title>
        <authorList>
            <person name="Kim W."/>
            <person name="Song I."/>
            <person name="Jeong J.-H."/>
            <person name="Kim D."/>
            <person name="Kim S."/>
            <person name="Ryu S."/>
            <person name="Song J.Y."/>
            <person name="Lee S.K."/>
        </authorList>
    </citation>
    <scope>NUCLEOTIDE SEQUENCE [LARGE SCALE GENOMIC DNA]</scope>
    <source>
        <tissue evidence="2">Muscle</tissue>
    </source>
</reference>
<dbReference type="Proteomes" id="UP000314294">
    <property type="component" value="Unassembled WGS sequence"/>
</dbReference>
<gene>
    <name evidence="2" type="primary">Brap</name>
    <name evidence="2" type="ORF">EYF80_035343</name>
</gene>
<dbReference type="AlphaFoldDB" id="A0A4Z2GNV7"/>
<accession>A0A4Z2GNV7</accession>
<organism evidence="2 3">
    <name type="scientific">Liparis tanakae</name>
    <name type="common">Tanaka's snailfish</name>
    <dbReference type="NCBI Taxonomy" id="230148"/>
    <lineage>
        <taxon>Eukaryota</taxon>
        <taxon>Metazoa</taxon>
        <taxon>Chordata</taxon>
        <taxon>Craniata</taxon>
        <taxon>Vertebrata</taxon>
        <taxon>Euteleostomi</taxon>
        <taxon>Actinopterygii</taxon>
        <taxon>Neopterygii</taxon>
        <taxon>Teleostei</taxon>
        <taxon>Neoteleostei</taxon>
        <taxon>Acanthomorphata</taxon>
        <taxon>Eupercaria</taxon>
        <taxon>Perciformes</taxon>
        <taxon>Cottioidei</taxon>
        <taxon>Cottales</taxon>
        <taxon>Liparidae</taxon>
        <taxon>Liparis</taxon>
    </lineage>
</organism>
<dbReference type="OrthoDB" id="273556at2759"/>
<feature type="compositionally biased region" description="Low complexity" evidence="1">
    <location>
        <begin position="58"/>
        <end position="79"/>
    </location>
</feature>
<comment type="caution">
    <text evidence="2">The sequence shown here is derived from an EMBL/GenBank/DDBJ whole genome shotgun (WGS) entry which is preliminary data.</text>
</comment>
<dbReference type="EMBL" id="SRLO01000484">
    <property type="protein sequence ID" value="TNN54434.1"/>
    <property type="molecule type" value="Genomic_DNA"/>
</dbReference>
<feature type="compositionally biased region" description="Basic residues" evidence="1">
    <location>
        <begin position="80"/>
        <end position="90"/>
    </location>
</feature>
<sequence>MDDEELCHKPEGERKDGAIGELQEQLRDVMFYLEAQQQIEHLPPEARSEIQEGQINIGAGPADGAAAGHASSSSPPFSGRGRRGRGRKRR</sequence>
<protein>
    <submittedName>
        <fullName evidence="2">BRCA1-associated protein</fullName>
    </submittedName>
</protein>
<evidence type="ECO:0000313" key="3">
    <source>
        <dbReference type="Proteomes" id="UP000314294"/>
    </source>
</evidence>
<evidence type="ECO:0000256" key="1">
    <source>
        <dbReference type="SAM" id="MobiDB-lite"/>
    </source>
</evidence>
<feature type="region of interest" description="Disordered" evidence="1">
    <location>
        <begin position="46"/>
        <end position="90"/>
    </location>
</feature>
<keyword evidence="3" id="KW-1185">Reference proteome</keyword>